<feature type="non-terminal residue" evidence="1">
    <location>
        <position position="56"/>
    </location>
</feature>
<sequence length="56" mass="6507">PVEKHTDRHCRHSQAFLASLPPLRRDEFVLPTTPLQPLTSSQHVFLLFLENICLQQ</sequence>
<accession>A0ACB9WZ07</accession>
<reference evidence="1" key="1">
    <citation type="submission" date="2022-05" db="EMBL/GenBank/DDBJ databases">
        <title>Chromosome-level genome of Chaenocephalus aceratus.</title>
        <authorList>
            <person name="Park H."/>
        </authorList>
    </citation>
    <scope>NUCLEOTIDE SEQUENCE</scope>
    <source>
        <strain evidence="1">KU_202001</strain>
    </source>
</reference>
<dbReference type="Proteomes" id="UP001057452">
    <property type="component" value="Chromosome 10"/>
</dbReference>
<name>A0ACB9WZ07_CHAAC</name>
<organism evidence="1 2">
    <name type="scientific">Chaenocephalus aceratus</name>
    <name type="common">Blackfin icefish</name>
    <name type="synonym">Chaenichthys aceratus</name>
    <dbReference type="NCBI Taxonomy" id="36190"/>
    <lineage>
        <taxon>Eukaryota</taxon>
        <taxon>Metazoa</taxon>
        <taxon>Chordata</taxon>
        <taxon>Craniata</taxon>
        <taxon>Vertebrata</taxon>
        <taxon>Euteleostomi</taxon>
        <taxon>Actinopterygii</taxon>
        <taxon>Neopterygii</taxon>
        <taxon>Teleostei</taxon>
        <taxon>Neoteleostei</taxon>
        <taxon>Acanthomorphata</taxon>
        <taxon>Eupercaria</taxon>
        <taxon>Perciformes</taxon>
        <taxon>Notothenioidei</taxon>
        <taxon>Channichthyidae</taxon>
        <taxon>Chaenocephalus</taxon>
    </lineage>
</organism>
<proteinExistence type="predicted"/>
<comment type="caution">
    <text evidence="1">The sequence shown here is derived from an EMBL/GenBank/DDBJ whole genome shotgun (WGS) entry which is preliminary data.</text>
</comment>
<keyword evidence="2" id="KW-1185">Reference proteome</keyword>
<gene>
    <name evidence="1" type="ORF">KUCAC02_004340</name>
</gene>
<evidence type="ECO:0000313" key="1">
    <source>
        <dbReference type="EMBL" id="KAI4819059.1"/>
    </source>
</evidence>
<dbReference type="EMBL" id="CM043794">
    <property type="protein sequence ID" value="KAI4819059.1"/>
    <property type="molecule type" value="Genomic_DNA"/>
</dbReference>
<evidence type="ECO:0000313" key="2">
    <source>
        <dbReference type="Proteomes" id="UP001057452"/>
    </source>
</evidence>
<protein>
    <submittedName>
        <fullName evidence="1">Uncharacterized protein</fullName>
    </submittedName>
</protein>
<feature type="non-terminal residue" evidence="1">
    <location>
        <position position="1"/>
    </location>
</feature>